<dbReference type="FunFam" id="2.40.50.140:FF:000127">
    <property type="entry name" value="Exosome complex component RRP40"/>
    <property type="match status" value="1"/>
</dbReference>
<dbReference type="InterPro" id="IPR037319">
    <property type="entry name" value="Rrp40_S1"/>
</dbReference>
<dbReference type="InterPro" id="IPR012340">
    <property type="entry name" value="NA-bd_OB-fold"/>
</dbReference>
<keyword evidence="6" id="KW-0694">RNA-binding</keyword>
<dbReference type="SUPFAM" id="SSF54791">
    <property type="entry name" value="Eukaryotic type KH-domain (KH-domain type I)"/>
    <property type="match status" value="1"/>
</dbReference>
<sequence>MATTGQPIFVLPGDQIDPGVIPSHPKKALKLGPGLRHVPPSDLIPTVAGQLVTDPRKNSIWVEYNGGRYIPSVGDLVIGTVQKSAADYFYVSLSDYTSNASLPQLAFEMASKKTRPQLNPGALVYARVTMANRHMDPELECVSSSTGKADGLGPLNGGMLYAISQGMARRLLMRKSVEEGHIVVLEELGAAGLAFETAVGRNGKLWVNSENIKTVLAVGRAVQETDERNYSVESQKKLVRKLVKELS</sequence>
<evidence type="ECO:0000256" key="3">
    <source>
        <dbReference type="ARBA" id="ARBA00022490"/>
    </source>
</evidence>
<dbReference type="InterPro" id="IPR026699">
    <property type="entry name" value="Exosome_RNA_bind1/RRP40/RRP4"/>
</dbReference>
<dbReference type="InterPro" id="IPR041054">
    <property type="entry name" value="Rrp40_N_euk"/>
</dbReference>
<feature type="domain" description="K Homology" evidence="8">
    <location>
        <begin position="158"/>
        <end position="212"/>
    </location>
</feature>
<dbReference type="GO" id="GO:0071051">
    <property type="term" value="P:poly(A)-dependent snoRNA 3'-end processing"/>
    <property type="evidence" value="ECO:0007669"/>
    <property type="project" value="TreeGrafter"/>
</dbReference>
<name>A0A136J9P8_9PEZI</name>
<dbReference type="PANTHER" id="PTHR21321:SF1">
    <property type="entry name" value="EXOSOME COMPLEX COMPONENT RRP40"/>
    <property type="match status" value="1"/>
</dbReference>
<evidence type="ECO:0000259" key="9">
    <source>
        <dbReference type="Pfam" id="PF18311"/>
    </source>
</evidence>
<keyword evidence="11" id="KW-1185">Reference proteome</keyword>
<dbReference type="GO" id="GO:0000467">
    <property type="term" value="P:exonucleolytic trimming to generate mature 3'-end of 5.8S rRNA from tricistronic rRNA transcript (SSU-rRNA, 5.8S rRNA, LSU-rRNA)"/>
    <property type="evidence" value="ECO:0007669"/>
    <property type="project" value="TreeGrafter"/>
</dbReference>
<evidence type="ECO:0000313" key="11">
    <source>
        <dbReference type="Proteomes" id="UP000070501"/>
    </source>
</evidence>
<evidence type="ECO:0000256" key="5">
    <source>
        <dbReference type="ARBA" id="ARBA00022835"/>
    </source>
</evidence>
<evidence type="ECO:0000256" key="6">
    <source>
        <dbReference type="ARBA" id="ARBA00022884"/>
    </source>
</evidence>
<dbReference type="InterPro" id="IPR036612">
    <property type="entry name" value="KH_dom_type_1_sf"/>
</dbReference>
<keyword evidence="3" id="KW-0963">Cytoplasm</keyword>
<evidence type="ECO:0000313" key="10">
    <source>
        <dbReference type="EMBL" id="KXJ93806.1"/>
    </source>
</evidence>
<dbReference type="Pfam" id="PF15985">
    <property type="entry name" value="KH_6"/>
    <property type="match status" value="1"/>
</dbReference>
<dbReference type="GO" id="GO:0071035">
    <property type="term" value="P:nuclear polyadenylation-dependent rRNA catabolic process"/>
    <property type="evidence" value="ECO:0007669"/>
    <property type="project" value="TreeGrafter"/>
</dbReference>
<reference evidence="11" key="1">
    <citation type="submission" date="2016-02" db="EMBL/GenBank/DDBJ databases">
        <title>Draft genome sequence of Microdochium bolleyi, a fungal endophyte of beachgrass.</title>
        <authorList>
            <consortium name="DOE Joint Genome Institute"/>
            <person name="David A.S."/>
            <person name="May G."/>
            <person name="Haridas S."/>
            <person name="Lim J."/>
            <person name="Wang M."/>
            <person name="Labutti K."/>
            <person name="Lipzen A."/>
            <person name="Barry K."/>
            <person name="Grigoriev I.V."/>
        </authorList>
    </citation>
    <scope>NUCLEOTIDE SEQUENCE [LARGE SCALE GENOMIC DNA]</scope>
    <source>
        <strain evidence="11">J235TASD1</strain>
    </source>
</reference>
<keyword evidence="5" id="KW-0271">Exosome</keyword>
<comment type="similarity">
    <text evidence="2">Belongs to the RRP40 family.</text>
</comment>
<dbReference type="PANTHER" id="PTHR21321">
    <property type="entry name" value="PNAS-3 RELATED"/>
    <property type="match status" value="1"/>
</dbReference>
<evidence type="ECO:0000259" key="8">
    <source>
        <dbReference type="Pfam" id="PF15985"/>
    </source>
</evidence>
<gene>
    <name evidence="10" type="ORF">Micbo1qcDRAFT_39250</name>
</gene>
<organism evidence="10 11">
    <name type="scientific">Microdochium bolleyi</name>
    <dbReference type="NCBI Taxonomy" id="196109"/>
    <lineage>
        <taxon>Eukaryota</taxon>
        <taxon>Fungi</taxon>
        <taxon>Dikarya</taxon>
        <taxon>Ascomycota</taxon>
        <taxon>Pezizomycotina</taxon>
        <taxon>Sordariomycetes</taxon>
        <taxon>Xylariomycetidae</taxon>
        <taxon>Xylariales</taxon>
        <taxon>Microdochiaceae</taxon>
        <taxon>Microdochium</taxon>
    </lineage>
</organism>
<dbReference type="Gene3D" id="3.30.1370.10">
    <property type="entry name" value="K Homology domain, type 1"/>
    <property type="match status" value="1"/>
</dbReference>
<dbReference type="GO" id="GO:0000177">
    <property type="term" value="C:cytoplasmic exosome (RNase complex)"/>
    <property type="evidence" value="ECO:0007669"/>
    <property type="project" value="TreeGrafter"/>
</dbReference>
<dbReference type="GO" id="GO:0003723">
    <property type="term" value="F:RNA binding"/>
    <property type="evidence" value="ECO:0007669"/>
    <property type="project" value="UniProtKB-KW"/>
</dbReference>
<dbReference type="Gene3D" id="2.40.50.140">
    <property type="entry name" value="Nucleic acid-binding proteins"/>
    <property type="match status" value="1"/>
</dbReference>
<proteinExistence type="inferred from homology"/>
<evidence type="ECO:0000256" key="1">
    <source>
        <dbReference type="ARBA" id="ARBA00004604"/>
    </source>
</evidence>
<keyword evidence="4" id="KW-0698">rRNA processing</keyword>
<dbReference type="GO" id="GO:0000176">
    <property type="term" value="C:nuclear exosome (RNase complex)"/>
    <property type="evidence" value="ECO:0007669"/>
    <property type="project" value="TreeGrafter"/>
</dbReference>
<feature type="domain" description="Exosome complex exonuclease Rrp40 N-terminal" evidence="9">
    <location>
        <begin position="29"/>
        <end position="68"/>
    </location>
</feature>
<dbReference type="Pfam" id="PF21262">
    <property type="entry name" value="RRP40_S1"/>
    <property type="match status" value="1"/>
</dbReference>
<comment type="subcellular location">
    <subcellularLocation>
        <location evidence="1">Nucleus</location>
        <location evidence="1">Nucleolus</location>
    </subcellularLocation>
</comment>
<dbReference type="AlphaFoldDB" id="A0A136J9P8"/>
<dbReference type="EMBL" id="KQ964247">
    <property type="protein sequence ID" value="KXJ93806.1"/>
    <property type="molecule type" value="Genomic_DNA"/>
</dbReference>
<dbReference type="Proteomes" id="UP000070501">
    <property type="component" value="Unassembled WGS sequence"/>
</dbReference>
<dbReference type="FunFam" id="2.40.50.100:FF:000073">
    <property type="entry name" value="Putative Exosome complex component RRP40"/>
    <property type="match status" value="1"/>
</dbReference>
<dbReference type="CDD" id="cd05790">
    <property type="entry name" value="S1_Rrp40"/>
    <property type="match status" value="1"/>
</dbReference>
<dbReference type="OrthoDB" id="340500at2759"/>
<dbReference type="SUPFAM" id="SSF50249">
    <property type="entry name" value="Nucleic acid-binding proteins"/>
    <property type="match status" value="1"/>
</dbReference>
<evidence type="ECO:0000256" key="4">
    <source>
        <dbReference type="ARBA" id="ARBA00022552"/>
    </source>
</evidence>
<dbReference type="InParanoid" id="A0A136J9P8"/>
<protein>
    <recommendedName>
        <fullName evidence="7">Ribosomal RNA-processing protein 40</fullName>
    </recommendedName>
</protein>
<evidence type="ECO:0000256" key="2">
    <source>
        <dbReference type="ARBA" id="ARBA00007841"/>
    </source>
</evidence>
<dbReference type="Gene3D" id="2.40.50.100">
    <property type="match status" value="1"/>
</dbReference>
<dbReference type="GO" id="GO:0071038">
    <property type="term" value="P:TRAMP-dependent tRNA surveillance pathway"/>
    <property type="evidence" value="ECO:0007669"/>
    <property type="project" value="TreeGrafter"/>
</dbReference>
<dbReference type="FunCoup" id="A0A136J9P8">
    <property type="interactions" value="786"/>
</dbReference>
<dbReference type="GO" id="GO:0034475">
    <property type="term" value="P:U4 snRNA 3'-end processing"/>
    <property type="evidence" value="ECO:0007669"/>
    <property type="project" value="TreeGrafter"/>
</dbReference>
<dbReference type="GO" id="GO:0071034">
    <property type="term" value="P:CUT catabolic process"/>
    <property type="evidence" value="ECO:0007669"/>
    <property type="project" value="TreeGrafter"/>
</dbReference>
<dbReference type="InterPro" id="IPR004088">
    <property type="entry name" value="KH_dom_type_1"/>
</dbReference>
<evidence type="ECO:0000256" key="7">
    <source>
        <dbReference type="ARBA" id="ARBA00030615"/>
    </source>
</evidence>
<dbReference type="STRING" id="196109.A0A136J9P8"/>
<dbReference type="GO" id="GO:0005730">
    <property type="term" value="C:nucleolus"/>
    <property type="evidence" value="ECO:0007669"/>
    <property type="project" value="UniProtKB-SubCell"/>
</dbReference>
<dbReference type="Pfam" id="PF18311">
    <property type="entry name" value="Rrp40_N"/>
    <property type="match status" value="1"/>
</dbReference>
<accession>A0A136J9P8</accession>